<accession>A0ABW5JX92</accession>
<gene>
    <name evidence="1" type="ORF">ACFSQS_12925</name>
</gene>
<sequence>MPKNAPYFLNQVRFGAGIGLNYGYGCFCGTVVPRAVYIFDKAFAIAKGLILHLIKKVCKHTILGGCLIGLFKAVNELRIFVEIEGLHVKQNLSINLGLNKYDYCIPALFF</sequence>
<keyword evidence="2" id="KW-1185">Reference proteome</keyword>
<dbReference type="EMBL" id="JBHULK010000005">
    <property type="protein sequence ID" value="MFD2536012.1"/>
    <property type="molecule type" value="Genomic_DNA"/>
</dbReference>
<organism evidence="1 2">
    <name type="scientific">Gelatiniphilus marinus</name>
    <dbReference type="NCBI Taxonomy" id="1759464"/>
    <lineage>
        <taxon>Bacteria</taxon>
        <taxon>Pseudomonadati</taxon>
        <taxon>Bacteroidota</taxon>
        <taxon>Flavobacteriia</taxon>
        <taxon>Flavobacteriales</taxon>
        <taxon>Flavobacteriaceae</taxon>
        <taxon>Gelatiniphilus</taxon>
    </lineage>
</organism>
<comment type="caution">
    <text evidence="1">The sequence shown here is derived from an EMBL/GenBank/DDBJ whole genome shotgun (WGS) entry which is preliminary data.</text>
</comment>
<name>A0ABW5JX92_9FLAO</name>
<dbReference type="RefSeq" id="WP_388019624.1">
    <property type="nucleotide sequence ID" value="NZ_JBHUDT010000005.1"/>
</dbReference>
<evidence type="ECO:0000313" key="1">
    <source>
        <dbReference type="EMBL" id="MFD2536012.1"/>
    </source>
</evidence>
<proteinExistence type="predicted"/>
<protein>
    <submittedName>
        <fullName evidence="1">Uncharacterized protein</fullName>
    </submittedName>
</protein>
<dbReference type="Proteomes" id="UP001597441">
    <property type="component" value="Unassembled WGS sequence"/>
</dbReference>
<evidence type="ECO:0000313" key="2">
    <source>
        <dbReference type="Proteomes" id="UP001597441"/>
    </source>
</evidence>
<reference evidence="2" key="1">
    <citation type="journal article" date="2019" name="Int. J. Syst. Evol. Microbiol.">
        <title>The Global Catalogue of Microorganisms (GCM) 10K type strain sequencing project: providing services to taxonomists for standard genome sequencing and annotation.</title>
        <authorList>
            <consortium name="The Broad Institute Genomics Platform"/>
            <consortium name="The Broad Institute Genome Sequencing Center for Infectious Disease"/>
            <person name="Wu L."/>
            <person name="Ma J."/>
        </authorList>
    </citation>
    <scope>NUCLEOTIDE SEQUENCE [LARGE SCALE GENOMIC DNA]</scope>
    <source>
        <strain evidence="2">KCTC 42903</strain>
    </source>
</reference>